<accession>A0A9W9ZU49</accession>
<dbReference type="OrthoDB" id="342264at2759"/>
<dbReference type="Proteomes" id="UP001163046">
    <property type="component" value="Unassembled WGS sequence"/>
</dbReference>
<dbReference type="AlphaFoldDB" id="A0A9W9ZU49"/>
<keyword evidence="3" id="KW-1185">Reference proteome</keyword>
<sequence>MEGQTLAFGLGSPGHVFRSRDSTGSSGSHPGQTASVPSTLMLSTESDSQSDGKLDVSSDHKPSPPKHSENRGSGTQPPYEPTLLYGSESDDESPIKRPRHPEARVSDKGPSCEPTVLYGL</sequence>
<evidence type="ECO:0000313" key="2">
    <source>
        <dbReference type="EMBL" id="KAJ7387505.1"/>
    </source>
</evidence>
<feature type="region of interest" description="Disordered" evidence="1">
    <location>
        <begin position="1"/>
        <end position="120"/>
    </location>
</feature>
<name>A0A9W9ZU49_9CNID</name>
<evidence type="ECO:0000313" key="3">
    <source>
        <dbReference type="Proteomes" id="UP001163046"/>
    </source>
</evidence>
<organism evidence="2 3">
    <name type="scientific">Desmophyllum pertusum</name>
    <dbReference type="NCBI Taxonomy" id="174260"/>
    <lineage>
        <taxon>Eukaryota</taxon>
        <taxon>Metazoa</taxon>
        <taxon>Cnidaria</taxon>
        <taxon>Anthozoa</taxon>
        <taxon>Hexacorallia</taxon>
        <taxon>Scleractinia</taxon>
        <taxon>Caryophylliina</taxon>
        <taxon>Caryophylliidae</taxon>
        <taxon>Desmophyllum</taxon>
    </lineage>
</organism>
<feature type="compositionally biased region" description="Basic and acidic residues" evidence="1">
    <location>
        <begin position="50"/>
        <end position="70"/>
    </location>
</feature>
<protein>
    <submittedName>
        <fullName evidence="2">Uncharacterized protein</fullName>
    </submittedName>
</protein>
<evidence type="ECO:0000256" key="1">
    <source>
        <dbReference type="SAM" id="MobiDB-lite"/>
    </source>
</evidence>
<dbReference type="EMBL" id="MU825873">
    <property type="protein sequence ID" value="KAJ7387505.1"/>
    <property type="molecule type" value="Genomic_DNA"/>
</dbReference>
<proteinExistence type="predicted"/>
<feature type="compositionally biased region" description="Polar residues" evidence="1">
    <location>
        <begin position="22"/>
        <end position="49"/>
    </location>
</feature>
<reference evidence="2" key="1">
    <citation type="submission" date="2023-01" db="EMBL/GenBank/DDBJ databases">
        <title>Genome assembly of the deep-sea coral Lophelia pertusa.</title>
        <authorList>
            <person name="Herrera S."/>
            <person name="Cordes E."/>
        </authorList>
    </citation>
    <scope>NUCLEOTIDE SEQUENCE</scope>
    <source>
        <strain evidence="2">USNM1676648</strain>
        <tissue evidence="2">Polyp</tissue>
    </source>
</reference>
<gene>
    <name evidence="2" type="ORF">OS493_000835</name>
</gene>
<comment type="caution">
    <text evidence="2">The sequence shown here is derived from an EMBL/GenBank/DDBJ whole genome shotgun (WGS) entry which is preliminary data.</text>
</comment>